<dbReference type="Gene3D" id="1.10.645.10">
    <property type="entry name" value="Cytochrome-c3 Hydrogenase, chain B"/>
    <property type="match status" value="1"/>
</dbReference>
<gene>
    <name evidence="6" type="primary">nuoD</name>
    <name evidence="9" type="ORF">ABN611_16475</name>
</gene>
<dbReference type="NCBIfam" id="TIGR01962">
    <property type="entry name" value="NuoD"/>
    <property type="match status" value="1"/>
</dbReference>
<comment type="similarity">
    <text evidence="1 6 7">Belongs to the complex I 49 kDa subunit family.</text>
</comment>
<keyword evidence="6" id="KW-0472">Membrane</keyword>
<keyword evidence="4 6" id="KW-1278">Translocase</keyword>
<evidence type="ECO:0000256" key="4">
    <source>
        <dbReference type="ARBA" id="ARBA00022967"/>
    </source>
</evidence>
<dbReference type="GO" id="GO:0050136">
    <property type="term" value="F:NADH dehydrogenase (quinone) (non-electrogenic) activity"/>
    <property type="evidence" value="ECO:0007669"/>
    <property type="project" value="UniProtKB-UniRule"/>
</dbReference>
<protein>
    <recommendedName>
        <fullName evidence="6">NADH-quinone oxidoreductase subunit D</fullName>
        <ecNumber evidence="6">7.1.1.-</ecNumber>
    </recommendedName>
    <alternativeName>
        <fullName evidence="6">NADH dehydrogenase I subunit D</fullName>
    </alternativeName>
    <alternativeName>
        <fullName evidence="6">NDH-1 subunit D</fullName>
    </alternativeName>
</protein>
<keyword evidence="2 6" id="KW-0813">Transport</keyword>
<evidence type="ECO:0000256" key="1">
    <source>
        <dbReference type="ARBA" id="ARBA00005769"/>
    </source>
</evidence>
<evidence type="ECO:0000256" key="6">
    <source>
        <dbReference type="HAMAP-Rule" id="MF_01358"/>
    </source>
</evidence>
<evidence type="ECO:0000259" key="8">
    <source>
        <dbReference type="Pfam" id="PF00346"/>
    </source>
</evidence>
<evidence type="ECO:0000256" key="3">
    <source>
        <dbReference type="ARBA" id="ARBA00022719"/>
    </source>
</evidence>
<evidence type="ECO:0000256" key="2">
    <source>
        <dbReference type="ARBA" id="ARBA00022448"/>
    </source>
</evidence>
<keyword evidence="5 6" id="KW-0520">NAD</keyword>
<dbReference type="RefSeq" id="WP_350280759.1">
    <property type="nucleotide sequence ID" value="NZ_CP158165.1"/>
</dbReference>
<name>A0AAU7TMT1_9ACTN</name>
<dbReference type="GO" id="GO:0048038">
    <property type="term" value="F:quinone binding"/>
    <property type="evidence" value="ECO:0007669"/>
    <property type="project" value="UniProtKB-KW"/>
</dbReference>
<keyword evidence="6" id="KW-1003">Cell membrane</keyword>
<dbReference type="InterPro" id="IPR029014">
    <property type="entry name" value="NiFe-Hase_large"/>
</dbReference>
<evidence type="ECO:0000256" key="5">
    <source>
        <dbReference type="ARBA" id="ARBA00023027"/>
    </source>
</evidence>
<proteinExistence type="inferred from homology"/>
<feature type="domain" description="NADH-quinone oxidoreductase subunit D" evidence="8">
    <location>
        <begin position="157"/>
        <end position="445"/>
    </location>
</feature>
<dbReference type="PANTHER" id="PTHR11993">
    <property type="entry name" value="NADH-UBIQUINONE OXIDOREDUCTASE 49 KDA SUBUNIT"/>
    <property type="match status" value="1"/>
</dbReference>
<evidence type="ECO:0000256" key="7">
    <source>
        <dbReference type="RuleBase" id="RU003685"/>
    </source>
</evidence>
<dbReference type="InterPro" id="IPR014029">
    <property type="entry name" value="NADH_UbQ_OxRdtase_49kDa_CS"/>
</dbReference>
<evidence type="ECO:0000313" key="9">
    <source>
        <dbReference type="EMBL" id="XBV27984.1"/>
    </source>
</evidence>
<dbReference type="EC" id="7.1.1.-" evidence="6"/>
<dbReference type="Pfam" id="PF00346">
    <property type="entry name" value="Complex1_49kDa"/>
    <property type="match status" value="1"/>
</dbReference>
<sequence>MTTTDPYATTRDTTEGKVFTVTGQDWDSVVSGLGEEPEERVVVNMGPQHPSTHGVLRLILELDGENVTEARCGIGYLHTGIEKNMEFRSWTQGVTFCTRMDYLSPFYNEAAYCLSVERLLGIEDQIPEKANVMRVLLMELNRISSHLVCIATGGMEIGALTVMTIGFREREKTLDLFELITGLRMNHAFIRPGGVAQDLPPGALDKIREYITWMNKHLKEYAELCNANPIFKARLQDVGYLDLAGCMALGISGPTVRSTGYALDLRKSQPYCGYETYDFDVPTWDSSDAYGRFRVRLQEMHESLKIVEQCADRLEKMDGQPVMVADKKIAWPSQLAVGADGMGNSLDHIKHIMGESMEALIHHFKLVTEGFRVPAGQAYVAIESPRGEMGAHVVSDGGTKPFRVHFRDPSFANLQAMPIMCEGGQVADVIVAVASLDPVMGGVDR</sequence>
<dbReference type="EMBL" id="CP158165">
    <property type="protein sequence ID" value="XBV27984.1"/>
    <property type="molecule type" value="Genomic_DNA"/>
</dbReference>
<keyword evidence="3 6" id="KW-0874">Quinone</keyword>
<dbReference type="AlphaFoldDB" id="A0AAU7TMT1"/>
<organism evidence="9">
    <name type="scientific">Kribbella sp. HUAS MG21</name>
    <dbReference type="NCBI Taxonomy" id="3160966"/>
    <lineage>
        <taxon>Bacteria</taxon>
        <taxon>Bacillati</taxon>
        <taxon>Actinomycetota</taxon>
        <taxon>Actinomycetes</taxon>
        <taxon>Propionibacteriales</taxon>
        <taxon>Kribbellaceae</taxon>
        <taxon>Kribbella</taxon>
    </lineage>
</organism>
<dbReference type="GO" id="GO:0005886">
    <property type="term" value="C:plasma membrane"/>
    <property type="evidence" value="ECO:0007669"/>
    <property type="project" value="UniProtKB-SubCell"/>
</dbReference>
<dbReference type="PROSITE" id="PS00535">
    <property type="entry name" value="COMPLEX1_49K"/>
    <property type="match status" value="1"/>
</dbReference>
<accession>A0AAU7TMT1</accession>
<reference evidence="9" key="1">
    <citation type="submission" date="2024-06" db="EMBL/GenBank/DDBJ databases">
        <title>Kribbella sp. strain HUAS MG21 genome sequences.</title>
        <authorList>
            <person name="Mo P."/>
        </authorList>
    </citation>
    <scope>NUCLEOTIDE SEQUENCE</scope>
    <source>
        <strain evidence="9">HUAS MG21</strain>
    </source>
</reference>
<dbReference type="HAMAP" id="MF_01358">
    <property type="entry name" value="NDH1_NuoD"/>
    <property type="match status" value="1"/>
</dbReference>
<dbReference type="SUPFAM" id="SSF56762">
    <property type="entry name" value="HydB/Nqo4-like"/>
    <property type="match status" value="1"/>
</dbReference>
<dbReference type="PANTHER" id="PTHR11993:SF10">
    <property type="entry name" value="NADH DEHYDROGENASE [UBIQUINONE] IRON-SULFUR PROTEIN 2, MITOCHONDRIAL"/>
    <property type="match status" value="1"/>
</dbReference>
<dbReference type="GO" id="GO:0051287">
    <property type="term" value="F:NAD binding"/>
    <property type="evidence" value="ECO:0007669"/>
    <property type="project" value="InterPro"/>
</dbReference>
<dbReference type="InterPro" id="IPR001135">
    <property type="entry name" value="NADH_Q_OxRdtase_suD"/>
</dbReference>
<comment type="subunit">
    <text evidence="6">NDH-1 is composed of 14 different subunits. Subunits NuoB, C, D, E, F, and G constitute the peripheral sector of the complex.</text>
</comment>
<comment type="function">
    <text evidence="6">NDH-1 shuttles electrons from NADH, via FMN and iron-sulfur (Fe-S) centers, to quinones in the respiratory chain. The immediate electron acceptor for the enzyme in this species is believed to be a menaquinone. Couples the redox reaction to proton translocation (for every two electrons transferred, four hydrogen ions are translocated across the cytoplasmic membrane), and thus conserves the redox energy in a proton gradient.</text>
</comment>
<comment type="catalytic activity">
    <reaction evidence="6">
        <text>a quinone + NADH + 5 H(+)(in) = a quinol + NAD(+) + 4 H(+)(out)</text>
        <dbReference type="Rhea" id="RHEA:57888"/>
        <dbReference type="ChEBI" id="CHEBI:15378"/>
        <dbReference type="ChEBI" id="CHEBI:24646"/>
        <dbReference type="ChEBI" id="CHEBI:57540"/>
        <dbReference type="ChEBI" id="CHEBI:57945"/>
        <dbReference type="ChEBI" id="CHEBI:132124"/>
    </reaction>
</comment>
<comment type="subcellular location">
    <subcellularLocation>
        <location evidence="6">Cell membrane</location>
        <topology evidence="6">Peripheral membrane protein</topology>
        <orientation evidence="6">Cytoplasmic side</orientation>
    </subcellularLocation>
</comment>
<dbReference type="InterPro" id="IPR022885">
    <property type="entry name" value="NDH1_su_D/H"/>
</dbReference>
<dbReference type="NCBIfam" id="NF004739">
    <property type="entry name" value="PRK06075.1"/>
    <property type="match status" value="1"/>
</dbReference>